<evidence type="ECO:0000256" key="5">
    <source>
        <dbReference type="ARBA" id="ARBA00022737"/>
    </source>
</evidence>
<feature type="repeat" description="Solcar" evidence="14">
    <location>
        <begin position="235"/>
        <end position="319"/>
    </location>
</feature>
<evidence type="ECO:0000256" key="2">
    <source>
        <dbReference type="ARBA" id="ARBA00006375"/>
    </source>
</evidence>
<keyword evidence="3 15" id="KW-0813">Transport</keyword>
<reference evidence="17" key="1">
    <citation type="submission" date="2025-08" db="UniProtKB">
        <authorList>
            <consortium name="RefSeq"/>
        </authorList>
    </citation>
    <scope>IDENTIFICATION</scope>
</reference>
<dbReference type="OrthoDB" id="428293at2759"/>
<dbReference type="InterPro" id="IPR018108">
    <property type="entry name" value="MCP_transmembrane"/>
</dbReference>
<dbReference type="GO" id="GO:0015711">
    <property type="term" value="P:organic anion transport"/>
    <property type="evidence" value="ECO:0007669"/>
    <property type="project" value="UniProtKB-ARBA"/>
</dbReference>
<sequence length="325" mass="36064">MSSAPDHGGVTEARLSSKPVSAVSLAGQMQQVFNHVKIENLVAGLSGGVVSTLLLHPLDLVKIRFAVSDGLDVRPKYSGIFHCMKCVWQQEGVRGLYQGVTPNVWGAGASWGLYFFFYNAIKGYTKEGRQTELSAGEHLVSAAEAGILTLTITNPIWVTKTRLVLQYNADQTSKQYKGMVDALVKIYRHEGLPGLYKGYVPGLFGTSHGALQFMAYEELKRDYNKYKKVPSDSMLNPLEYITMAALSKIFAVATTYPYQVVRARLQDQHNTYNGVIDVISRTWRNEGSIGFYKGIVPNLIRVTPACCITFVVYENVSRFLLGQNK</sequence>
<evidence type="ECO:0000256" key="9">
    <source>
        <dbReference type="ARBA" id="ARBA00023136"/>
    </source>
</evidence>
<dbReference type="InterPro" id="IPR044712">
    <property type="entry name" value="SLC25A32-like"/>
</dbReference>
<dbReference type="RefSeq" id="XP_028281423.1">
    <property type="nucleotide sequence ID" value="XM_028425622.1"/>
</dbReference>
<keyword evidence="16" id="KW-1185">Reference proteome</keyword>
<accession>A0A6P7JWR8</accession>
<keyword evidence="7" id="KW-1133">Transmembrane helix</keyword>
<feature type="repeat" description="Solcar" evidence="14">
    <location>
        <begin position="35"/>
        <end position="124"/>
    </location>
</feature>
<dbReference type="PANTHER" id="PTHR45683">
    <property type="entry name" value="MITOCHONDRIAL NICOTINAMIDE ADENINE DINUCLEOTIDE TRANSPORTER 1-RELATED-RELATED"/>
    <property type="match status" value="1"/>
</dbReference>
<dbReference type="Pfam" id="PF00153">
    <property type="entry name" value="Mito_carr"/>
    <property type="match status" value="3"/>
</dbReference>
<evidence type="ECO:0000256" key="1">
    <source>
        <dbReference type="ARBA" id="ARBA00004448"/>
    </source>
</evidence>
<dbReference type="SUPFAM" id="SSF103506">
    <property type="entry name" value="Mitochondrial carrier"/>
    <property type="match status" value="1"/>
</dbReference>
<protein>
    <recommendedName>
        <fullName evidence="12">Solute carrier family 25 member 32</fullName>
    </recommendedName>
    <alternativeName>
        <fullName evidence="13">Mitochondrial FAD transporter</fullName>
    </alternativeName>
</protein>
<evidence type="ECO:0000256" key="10">
    <source>
        <dbReference type="ARBA" id="ARBA00050907"/>
    </source>
</evidence>
<evidence type="ECO:0000256" key="4">
    <source>
        <dbReference type="ARBA" id="ARBA00022692"/>
    </source>
</evidence>
<organism evidence="16 17">
    <name type="scientific">Parambassis ranga</name>
    <name type="common">Indian glassy fish</name>
    <dbReference type="NCBI Taxonomy" id="210632"/>
    <lineage>
        <taxon>Eukaryota</taxon>
        <taxon>Metazoa</taxon>
        <taxon>Chordata</taxon>
        <taxon>Craniata</taxon>
        <taxon>Vertebrata</taxon>
        <taxon>Euteleostomi</taxon>
        <taxon>Actinopterygii</taxon>
        <taxon>Neopterygii</taxon>
        <taxon>Teleostei</taxon>
        <taxon>Neoteleostei</taxon>
        <taxon>Acanthomorphata</taxon>
        <taxon>Ovalentaria</taxon>
        <taxon>Ambassidae</taxon>
        <taxon>Parambassis</taxon>
    </lineage>
</organism>
<evidence type="ECO:0000313" key="16">
    <source>
        <dbReference type="Proteomes" id="UP000515145"/>
    </source>
</evidence>
<evidence type="ECO:0000256" key="14">
    <source>
        <dbReference type="PROSITE-ProRule" id="PRU00282"/>
    </source>
</evidence>
<comment type="catalytic activity">
    <reaction evidence="10">
        <text>FAD(in) = FAD(out)</text>
        <dbReference type="Rhea" id="RHEA:76535"/>
        <dbReference type="ChEBI" id="CHEBI:57692"/>
    </reaction>
</comment>
<feature type="repeat" description="Solcar" evidence="14">
    <location>
        <begin position="133"/>
        <end position="222"/>
    </location>
</feature>
<dbReference type="AlphaFoldDB" id="A0A6P7JWR8"/>
<comment type="subcellular location">
    <subcellularLocation>
        <location evidence="1">Mitochondrion inner membrane</location>
        <topology evidence="1">Multi-pass membrane protein</topology>
    </subcellularLocation>
</comment>
<dbReference type="Proteomes" id="UP000515145">
    <property type="component" value="Chromosome 16"/>
</dbReference>
<dbReference type="Gene3D" id="1.50.40.10">
    <property type="entry name" value="Mitochondrial carrier domain"/>
    <property type="match status" value="1"/>
</dbReference>
<proteinExistence type="inferred from homology"/>
<dbReference type="GO" id="GO:0006862">
    <property type="term" value="P:nucleotide transport"/>
    <property type="evidence" value="ECO:0007669"/>
    <property type="project" value="InterPro"/>
</dbReference>
<evidence type="ECO:0000313" key="17">
    <source>
        <dbReference type="RefSeq" id="XP_028281423.1"/>
    </source>
</evidence>
<evidence type="ECO:0000256" key="3">
    <source>
        <dbReference type="ARBA" id="ARBA00022448"/>
    </source>
</evidence>
<evidence type="ECO:0000256" key="13">
    <source>
        <dbReference type="ARBA" id="ARBA00079992"/>
    </source>
</evidence>
<dbReference type="PROSITE" id="PS50920">
    <property type="entry name" value="SOLCAR"/>
    <property type="match status" value="3"/>
</dbReference>
<evidence type="ECO:0000256" key="15">
    <source>
        <dbReference type="RuleBase" id="RU000488"/>
    </source>
</evidence>
<evidence type="ECO:0000256" key="11">
    <source>
        <dbReference type="ARBA" id="ARBA00058619"/>
    </source>
</evidence>
<evidence type="ECO:0000256" key="7">
    <source>
        <dbReference type="ARBA" id="ARBA00022989"/>
    </source>
</evidence>
<evidence type="ECO:0000256" key="12">
    <source>
        <dbReference type="ARBA" id="ARBA00070508"/>
    </source>
</evidence>
<dbReference type="GO" id="GO:0005743">
    <property type="term" value="C:mitochondrial inner membrane"/>
    <property type="evidence" value="ECO:0007669"/>
    <property type="project" value="UniProtKB-SubCell"/>
</dbReference>
<gene>
    <name evidence="17" type="primary">LOC114448588</name>
</gene>
<dbReference type="GO" id="GO:0055085">
    <property type="term" value="P:transmembrane transport"/>
    <property type="evidence" value="ECO:0007669"/>
    <property type="project" value="InterPro"/>
</dbReference>
<name>A0A6P7JWR8_9TELE</name>
<keyword evidence="8" id="KW-0496">Mitochondrion</keyword>
<evidence type="ECO:0000256" key="8">
    <source>
        <dbReference type="ARBA" id="ARBA00023128"/>
    </source>
</evidence>
<dbReference type="FunFam" id="1.50.40.10:FF:000025">
    <property type="entry name" value="mitochondrial folate transporter/carrier"/>
    <property type="match status" value="1"/>
</dbReference>
<comment type="similarity">
    <text evidence="2 15">Belongs to the mitochondrial carrier (TC 2.A.29) family.</text>
</comment>
<keyword evidence="5" id="KW-0677">Repeat</keyword>
<keyword evidence="6" id="KW-0999">Mitochondrion inner membrane</keyword>
<keyword evidence="4 14" id="KW-0812">Transmembrane</keyword>
<keyword evidence="9 14" id="KW-0472">Membrane</keyword>
<comment type="function">
    <text evidence="11">Facilitates flavin adenine dinucleotide (FAD) translocation across the mitochondrial inner membrane into the mitochondrial matrix where it acts as a redox cofactor to assist flavoenzyme activities in fundamental metabolic processes including fatty acid beta-oxidation, amino acid and choline metabolism as well as mitochondrial electron transportation. In particular, provides FAD to DLD dehydrogenase of the glycine cleavage system, part of mitochondrial one-carbon metabolic pathway involved in neural tube closure in early embryogenesis.</text>
</comment>
<evidence type="ECO:0000256" key="6">
    <source>
        <dbReference type="ARBA" id="ARBA00022792"/>
    </source>
</evidence>
<dbReference type="GeneID" id="114448588"/>
<dbReference type="InterPro" id="IPR023395">
    <property type="entry name" value="MCP_dom_sf"/>
</dbReference>
<dbReference type="InParanoid" id="A0A6P7JWR8"/>